<feature type="domain" description="Bardet-Biedl syndrome 1 N-terminal" evidence="2">
    <location>
        <begin position="16"/>
        <end position="291"/>
    </location>
</feature>
<sequence>MSSSCGEANGDSDGPWLHDWHDPVAGFVSFSQHLTMSDLHGDGNQRLVMVDMKRRLRIVQRAFIQWEQKIRDIPVAVQCYYDNPKNPTIPTLAVASGGVVFIYRHLRPLQRFLVPARTLHPEEAALWRGLRDVFGESGKEKKSEGGEREREKINEACNRLMELRSSGVDLSTLSTELVGVSGDHLRRVVVSEWLHELSLHRGKGGSDEIAEPSAVTCMGVLRKKGEEENALGSLVLGTETAKLVVLSVNADKILLELDLPAVPSFLCIVGTYEGEWRICVACRDARVISVKNGRLMASVMQVQAGIVGLARTENTLHVGSADSKLHGFHLKGRKLHELCLPSPLLSLCAAPLPRGRLQSALIVALRNGEIRLYHEKTVLHTLKLGSDSVAGMTFGSYGREEHCLALSLRSGALMIKILKRRAAADLLGFCSRTSDGTSSSSPRLQHHQQQSPRRQTEPPGQSVPLPVPKRTKLFVELADAEKQNAPEVHRRTQTGLMRLRVLVARSYVSALKREPGRFAGLFGSAVLRGEDGAVLGGQGGDEEGDGRDVEEQRPRRTPPPVLIEGREASQYLVRGVDESGEVTGVDSPSPPATGRVQEEEGGRTSGRIGKRSGSDSLQMSADVFGEFGPSFRVAVRVSNLGPKIETGHLIRLCGPPGLFRVLPLSETAGRRRVGEGSSGAVVKCPPLFPGKSVTVNLLLSITTATGRPEEVFVHLIRDPLRSSLSLPLSKKAALSNVAQLLVAPLTLPPVEEHQIENLN</sequence>
<dbReference type="EMBL" id="CDMZ01001458">
    <property type="protein sequence ID" value="CEM32921.1"/>
    <property type="molecule type" value="Genomic_DNA"/>
</dbReference>
<protein>
    <recommendedName>
        <fullName evidence="2">Bardet-Biedl syndrome 1 N-terminal domain-containing protein</fullName>
    </recommendedName>
</protein>
<feature type="region of interest" description="Disordered" evidence="1">
    <location>
        <begin position="434"/>
        <end position="467"/>
    </location>
</feature>
<dbReference type="GO" id="GO:0005119">
    <property type="term" value="F:smoothened binding"/>
    <property type="evidence" value="ECO:0007669"/>
    <property type="project" value="TreeGrafter"/>
</dbReference>
<dbReference type="VEuPathDB" id="CryptoDB:Cvel_5083"/>
<feature type="region of interest" description="Disordered" evidence="1">
    <location>
        <begin position="533"/>
        <end position="566"/>
    </location>
</feature>
<dbReference type="InterPro" id="IPR028784">
    <property type="entry name" value="BBS1"/>
</dbReference>
<organism evidence="3">
    <name type="scientific">Chromera velia CCMP2878</name>
    <dbReference type="NCBI Taxonomy" id="1169474"/>
    <lineage>
        <taxon>Eukaryota</taxon>
        <taxon>Sar</taxon>
        <taxon>Alveolata</taxon>
        <taxon>Colpodellida</taxon>
        <taxon>Chromeraceae</taxon>
        <taxon>Chromera</taxon>
    </lineage>
</organism>
<evidence type="ECO:0000313" key="3">
    <source>
        <dbReference type="EMBL" id="CEM32921.1"/>
    </source>
</evidence>
<proteinExistence type="predicted"/>
<dbReference type="GO" id="GO:0005815">
    <property type="term" value="C:microtubule organizing center"/>
    <property type="evidence" value="ECO:0007669"/>
    <property type="project" value="TreeGrafter"/>
</dbReference>
<dbReference type="GO" id="GO:1905515">
    <property type="term" value="P:non-motile cilium assembly"/>
    <property type="evidence" value="ECO:0007669"/>
    <property type="project" value="InterPro"/>
</dbReference>
<dbReference type="PANTHER" id="PTHR20870:SF0">
    <property type="entry name" value="BARDET-BIEDL SYNDROME 1 PROTEIN"/>
    <property type="match status" value="1"/>
</dbReference>
<feature type="region of interest" description="Disordered" evidence="1">
    <location>
        <begin position="580"/>
        <end position="615"/>
    </location>
</feature>
<gene>
    <name evidence="3" type="ORF">Cvel_5083</name>
</gene>
<evidence type="ECO:0000259" key="2">
    <source>
        <dbReference type="Pfam" id="PF14779"/>
    </source>
</evidence>
<dbReference type="GO" id="GO:0034464">
    <property type="term" value="C:BBSome"/>
    <property type="evidence" value="ECO:0007669"/>
    <property type="project" value="InterPro"/>
</dbReference>
<dbReference type="GO" id="GO:0005930">
    <property type="term" value="C:axoneme"/>
    <property type="evidence" value="ECO:0007669"/>
    <property type="project" value="TreeGrafter"/>
</dbReference>
<accession>A0A0G4GR23</accession>
<reference evidence="3" key="1">
    <citation type="submission" date="2014-11" db="EMBL/GenBank/DDBJ databases">
        <authorList>
            <person name="Otto D Thomas"/>
            <person name="Naeem Raeece"/>
        </authorList>
    </citation>
    <scope>NUCLEOTIDE SEQUENCE</scope>
</reference>
<dbReference type="InterPro" id="IPR032728">
    <property type="entry name" value="BBS1_N"/>
</dbReference>
<dbReference type="PANTHER" id="PTHR20870">
    <property type="entry name" value="BARDET-BIEDL SYNDROME 1 PROTEIN"/>
    <property type="match status" value="1"/>
</dbReference>
<dbReference type="SUPFAM" id="SSF50998">
    <property type="entry name" value="Quinoprotein alcohol dehydrogenase-like"/>
    <property type="match status" value="1"/>
</dbReference>
<dbReference type="Pfam" id="PF14779">
    <property type="entry name" value="BBS1"/>
    <property type="match status" value="1"/>
</dbReference>
<evidence type="ECO:0000256" key="1">
    <source>
        <dbReference type="SAM" id="MobiDB-lite"/>
    </source>
</evidence>
<name>A0A0G4GR23_9ALVE</name>
<dbReference type="InterPro" id="IPR011047">
    <property type="entry name" value="Quinoprotein_ADH-like_sf"/>
</dbReference>
<dbReference type="GO" id="GO:0061512">
    <property type="term" value="P:protein localization to cilium"/>
    <property type="evidence" value="ECO:0007669"/>
    <property type="project" value="TreeGrafter"/>
</dbReference>
<dbReference type="GO" id="GO:0005113">
    <property type="term" value="F:patched binding"/>
    <property type="evidence" value="ECO:0007669"/>
    <property type="project" value="TreeGrafter"/>
</dbReference>
<dbReference type="AlphaFoldDB" id="A0A0G4GR23"/>